<feature type="transmembrane region" description="Helical" evidence="12">
    <location>
        <begin position="165"/>
        <end position="185"/>
    </location>
</feature>
<evidence type="ECO:0000256" key="12">
    <source>
        <dbReference type="SAM" id="Phobius"/>
    </source>
</evidence>
<dbReference type="GO" id="GO:0005886">
    <property type="term" value="C:plasma membrane"/>
    <property type="evidence" value="ECO:0007669"/>
    <property type="project" value="UniProtKB-SubCell"/>
</dbReference>
<feature type="transmembrane region" description="Helical" evidence="12">
    <location>
        <begin position="517"/>
        <end position="538"/>
    </location>
</feature>
<feature type="transmembrane region" description="Helical" evidence="12">
    <location>
        <begin position="343"/>
        <end position="368"/>
    </location>
</feature>
<accession>A0AAV2QLW6</accession>
<comment type="subcellular location">
    <subcellularLocation>
        <location evidence="1">Cell membrane</location>
        <topology evidence="1">Multi-pass membrane protein</topology>
    </subcellularLocation>
</comment>
<feature type="transmembrane region" description="Helical" evidence="12">
    <location>
        <begin position="87"/>
        <end position="109"/>
    </location>
</feature>
<evidence type="ECO:0000256" key="2">
    <source>
        <dbReference type="ARBA" id="ARBA00006434"/>
    </source>
</evidence>
<dbReference type="Pfam" id="PF00474">
    <property type="entry name" value="SSF"/>
    <property type="match status" value="1"/>
</dbReference>
<feature type="transmembrane region" description="Helical" evidence="12">
    <location>
        <begin position="413"/>
        <end position="438"/>
    </location>
</feature>
<sequence length="613" mass="67107">MADAVSLSDVSAQFTWLDYVVFSLMLAASASIGVFFGCFGKKQNSSEFLRAGKSMGTFPVSMSLIASFMSAITLLGTPSEVYQFGAIYWLIIFAYALVMPTAAFLYIPVFQKLDVTSSYEYLELRFHRSVRMLGSGIFVLQMLMYMAIVVYAPALALSQVTGMNIYVLIFLICAVCIFYTTIGGMKAILYTDTMQVVIMYGAMIFVIFKAMTDVGGWDFVWEKATEGGRLELINFDPNPLTRHTVFTILGGGYFTWLTIYGVNQAQVQRYMSVRKPYMARRALWINLVMLAILMLTCSYAGLVIYAKYHDCDPIKQGLITKGDQLFPLLVMETLGSWPGMPGFFVAGICSGALSTVAAGMNSLAAITLEDFIKGTFWPNISEENATRASRGLSLFYGLLTFALVFVAEQLGNILSAALSIFGMIGGPLLGVFTLGMFVPWANTKGAMVGTVSSLLFTFWIGIGAQIAKAYGQIVDPKLPTSIEGCLLNVTQSADYVTQIPITVQEYEEPLAIFRLSYLWYSAVGCFTVLIIGTLVSLCTGKQDVRKLNPESISPGVLAVAKWIPGLKELGKDYEAENSKEIQSTNLGSLNTGYVPDVEDGKLGKYTTSEVAHL</sequence>
<keyword evidence="10" id="KW-0739">Sodium transport</keyword>
<keyword evidence="14" id="KW-1185">Reference proteome</keyword>
<evidence type="ECO:0000256" key="1">
    <source>
        <dbReference type="ARBA" id="ARBA00004651"/>
    </source>
</evidence>
<dbReference type="CDD" id="cd11492">
    <property type="entry name" value="SLC5sbd_NIS-SMVT"/>
    <property type="match status" value="1"/>
</dbReference>
<evidence type="ECO:0000313" key="13">
    <source>
        <dbReference type="EMBL" id="CAL4086674.1"/>
    </source>
</evidence>
<evidence type="ECO:0000313" key="14">
    <source>
        <dbReference type="Proteomes" id="UP001497623"/>
    </source>
</evidence>
<evidence type="ECO:0000256" key="10">
    <source>
        <dbReference type="ARBA" id="ARBA00023201"/>
    </source>
</evidence>
<dbReference type="PANTHER" id="PTHR42985:SF39">
    <property type="entry name" value="GH10366P"/>
    <property type="match status" value="1"/>
</dbReference>
<dbReference type="GO" id="GO:0015293">
    <property type="term" value="F:symporter activity"/>
    <property type="evidence" value="ECO:0007669"/>
    <property type="project" value="TreeGrafter"/>
</dbReference>
<comment type="caution">
    <text evidence="13">The sequence shown here is derived from an EMBL/GenBank/DDBJ whole genome shotgun (WGS) entry which is preliminary data.</text>
</comment>
<organism evidence="13 14">
    <name type="scientific">Meganyctiphanes norvegica</name>
    <name type="common">Northern krill</name>
    <name type="synonym">Thysanopoda norvegica</name>
    <dbReference type="NCBI Taxonomy" id="48144"/>
    <lineage>
        <taxon>Eukaryota</taxon>
        <taxon>Metazoa</taxon>
        <taxon>Ecdysozoa</taxon>
        <taxon>Arthropoda</taxon>
        <taxon>Crustacea</taxon>
        <taxon>Multicrustacea</taxon>
        <taxon>Malacostraca</taxon>
        <taxon>Eumalacostraca</taxon>
        <taxon>Eucarida</taxon>
        <taxon>Euphausiacea</taxon>
        <taxon>Euphausiidae</taxon>
        <taxon>Meganyctiphanes</taxon>
    </lineage>
</organism>
<feature type="transmembrane region" description="Helical" evidence="12">
    <location>
        <begin position="130"/>
        <end position="153"/>
    </location>
</feature>
<dbReference type="InterPro" id="IPR001734">
    <property type="entry name" value="Na/solute_symporter"/>
</dbReference>
<feature type="transmembrane region" description="Helical" evidence="12">
    <location>
        <begin position="445"/>
        <end position="467"/>
    </location>
</feature>
<dbReference type="NCBIfam" id="TIGR00813">
    <property type="entry name" value="sss"/>
    <property type="match status" value="1"/>
</dbReference>
<proteinExistence type="inferred from homology"/>
<keyword evidence="4" id="KW-1003">Cell membrane</keyword>
<evidence type="ECO:0000256" key="5">
    <source>
        <dbReference type="ARBA" id="ARBA00022692"/>
    </source>
</evidence>
<comment type="similarity">
    <text evidence="2 11">Belongs to the sodium:solute symporter (SSF) (TC 2.A.21) family.</text>
</comment>
<evidence type="ECO:0000256" key="11">
    <source>
        <dbReference type="RuleBase" id="RU362091"/>
    </source>
</evidence>
<evidence type="ECO:0000256" key="3">
    <source>
        <dbReference type="ARBA" id="ARBA00022448"/>
    </source>
</evidence>
<evidence type="ECO:0000256" key="7">
    <source>
        <dbReference type="ARBA" id="ARBA00023053"/>
    </source>
</evidence>
<evidence type="ECO:0000256" key="9">
    <source>
        <dbReference type="ARBA" id="ARBA00023136"/>
    </source>
</evidence>
<keyword evidence="9 12" id="KW-0472">Membrane</keyword>
<name>A0AAV2QLW6_MEGNR</name>
<keyword evidence="8" id="KW-0406">Ion transport</keyword>
<reference evidence="13 14" key="1">
    <citation type="submission" date="2024-05" db="EMBL/GenBank/DDBJ databases">
        <authorList>
            <person name="Wallberg A."/>
        </authorList>
    </citation>
    <scope>NUCLEOTIDE SEQUENCE [LARGE SCALE GENOMIC DNA]</scope>
</reference>
<dbReference type="AlphaFoldDB" id="A0AAV2QLW6"/>
<keyword evidence="6 12" id="KW-1133">Transmembrane helix</keyword>
<dbReference type="Gene3D" id="1.20.1730.10">
    <property type="entry name" value="Sodium/glucose cotransporter"/>
    <property type="match status" value="1"/>
</dbReference>
<protein>
    <recommendedName>
        <fullName evidence="15">Sodium-coupled monocarboxylate transporter 1</fullName>
    </recommendedName>
</protein>
<evidence type="ECO:0000256" key="8">
    <source>
        <dbReference type="ARBA" id="ARBA00023065"/>
    </source>
</evidence>
<feature type="transmembrane region" description="Helical" evidence="12">
    <location>
        <begin position="240"/>
        <end position="262"/>
    </location>
</feature>
<keyword evidence="3" id="KW-0813">Transport</keyword>
<evidence type="ECO:0000256" key="4">
    <source>
        <dbReference type="ARBA" id="ARBA00022475"/>
    </source>
</evidence>
<dbReference type="PROSITE" id="PS50283">
    <property type="entry name" value="NA_SOLUT_SYMP_3"/>
    <property type="match status" value="1"/>
</dbReference>
<feature type="transmembrane region" description="Helical" evidence="12">
    <location>
        <begin position="197"/>
        <end position="220"/>
    </location>
</feature>
<dbReference type="InterPro" id="IPR038377">
    <property type="entry name" value="Na/Glc_symporter_sf"/>
</dbReference>
<keyword evidence="5 12" id="KW-0812">Transmembrane</keyword>
<dbReference type="Proteomes" id="UP001497623">
    <property type="component" value="Unassembled WGS sequence"/>
</dbReference>
<feature type="transmembrane region" description="Helical" evidence="12">
    <location>
        <begin position="57"/>
        <end position="75"/>
    </location>
</feature>
<dbReference type="GO" id="GO:0006814">
    <property type="term" value="P:sodium ion transport"/>
    <property type="evidence" value="ECO:0007669"/>
    <property type="project" value="UniProtKB-KW"/>
</dbReference>
<dbReference type="PANTHER" id="PTHR42985">
    <property type="entry name" value="SODIUM-COUPLED MONOCARBOXYLATE TRANSPORTER"/>
    <property type="match status" value="1"/>
</dbReference>
<dbReference type="EMBL" id="CAXKWB010007341">
    <property type="protein sequence ID" value="CAL4086674.1"/>
    <property type="molecule type" value="Genomic_DNA"/>
</dbReference>
<dbReference type="InterPro" id="IPR051163">
    <property type="entry name" value="Sodium:Solute_Symporter_SSF"/>
</dbReference>
<feature type="transmembrane region" description="Helical" evidence="12">
    <location>
        <begin position="283"/>
        <end position="306"/>
    </location>
</feature>
<evidence type="ECO:0000256" key="6">
    <source>
        <dbReference type="ARBA" id="ARBA00022989"/>
    </source>
</evidence>
<keyword evidence="7" id="KW-0915">Sodium</keyword>
<feature type="transmembrane region" description="Helical" evidence="12">
    <location>
        <begin position="388"/>
        <end position="407"/>
    </location>
</feature>
<evidence type="ECO:0008006" key="15">
    <source>
        <dbReference type="Google" id="ProtNLM"/>
    </source>
</evidence>
<feature type="transmembrane region" description="Helical" evidence="12">
    <location>
        <begin position="16"/>
        <end position="36"/>
    </location>
</feature>
<gene>
    <name evidence="13" type="ORF">MNOR_LOCUS13060</name>
</gene>